<feature type="non-terminal residue" evidence="7">
    <location>
        <position position="1"/>
    </location>
</feature>
<keyword evidence="2" id="KW-0479">Metal-binding</keyword>
<dbReference type="Gene3D" id="4.10.60.10">
    <property type="entry name" value="Zinc finger, CCHC-type"/>
    <property type="match status" value="1"/>
</dbReference>
<dbReference type="InterPro" id="IPR036875">
    <property type="entry name" value="Znf_CCHC_sf"/>
</dbReference>
<dbReference type="PANTHER" id="PTHR33170">
    <property type="entry name" value="DUF4283 DOMAIN-CONTAINING PROTEIN-RELATED"/>
    <property type="match status" value="1"/>
</dbReference>
<reference evidence="7 8" key="1">
    <citation type="journal article" date="2019" name="Sci. Rep.">
        <title>A high-quality genome of Eragrostis curvula grass provides insights into Poaceae evolution and supports new strategies to enhance forage quality.</title>
        <authorList>
            <person name="Carballo J."/>
            <person name="Santos B.A.C.M."/>
            <person name="Zappacosta D."/>
            <person name="Garbus I."/>
            <person name="Selva J.P."/>
            <person name="Gallo C.A."/>
            <person name="Diaz A."/>
            <person name="Albertini E."/>
            <person name="Caccamo M."/>
            <person name="Echenique V."/>
        </authorList>
    </citation>
    <scope>NUCLEOTIDE SEQUENCE [LARGE SCALE GENOMIC DNA]</scope>
    <source>
        <strain evidence="8">cv. Victoria</strain>
        <tissue evidence="7">Leaf</tissue>
    </source>
</reference>
<dbReference type="PANTHER" id="PTHR33170:SF49">
    <property type="entry name" value="DUF4283 DOMAIN-CONTAINING PROTEIN"/>
    <property type="match status" value="1"/>
</dbReference>
<evidence type="ECO:0000256" key="1">
    <source>
        <dbReference type="ARBA" id="ARBA00022837"/>
    </source>
</evidence>
<feature type="region of interest" description="Disordered" evidence="4">
    <location>
        <begin position="417"/>
        <end position="442"/>
    </location>
</feature>
<dbReference type="SUPFAM" id="SSF57756">
    <property type="entry name" value="Retrovirus zinc finger-like domains"/>
    <property type="match status" value="1"/>
</dbReference>
<evidence type="ECO:0000313" key="8">
    <source>
        <dbReference type="Proteomes" id="UP000324897"/>
    </source>
</evidence>
<dbReference type="GO" id="GO:0003676">
    <property type="term" value="F:nucleic acid binding"/>
    <property type="evidence" value="ECO:0007669"/>
    <property type="project" value="InterPro"/>
</dbReference>
<dbReference type="Pfam" id="PF00141">
    <property type="entry name" value="peroxidase"/>
    <property type="match status" value="1"/>
</dbReference>
<dbReference type="InterPro" id="IPR001878">
    <property type="entry name" value="Znf_CCHC"/>
</dbReference>
<feature type="compositionally biased region" description="Basic and acidic residues" evidence="4">
    <location>
        <begin position="1"/>
        <end position="15"/>
    </location>
</feature>
<dbReference type="InterPro" id="IPR002016">
    <property type="entry name" value="Haem_peroxidase"/>
</dbReference>
<dbReference type="SMART" id="SM00343">
    <property type="entry name" value="ZnF_C2HC"/>
    <property type="match status" value="2"/>
</dbReference>
<keyword evidence="8" id="KW-1185">Reference proteome</keyword>
<feature type="region of interest" description="Disordered" evidence="4">
    <location>
        <begin position="475"/>
        <end position="499"/>
    </location>
</feature>
<protein>
    <recommendedName>
        <fullName evidence="9">Peroxidase</fullName>
    </recommendedName>
</protein>
<dbReference type="Gene3D" id="1.10.520.10">
    <property type="match status" value="1"/>
</dbReference>
<dbReference type="GO" id="GO:0004601">
    <property type="term" value="F:peroxidase activity"/>
    <property type="evidence" value="ECO:0007669"/>
    <property type="project" value="InterPro"/>
</dbReference>
<sequence length="844" mass="92952">MIGKGPAKEAKEEGASSKAPPKPAGISCQNCGEGGHFSSACPRDKLCYICRSHEHKAERCPEWEKPQKVAEYFGNANKGLGFYHVDTSRSKDRVSHWHAFDNCGVITVEEGDTDQEELVRNLQKLFDASWIWHLKQMDEYMFLVRFPPHKRAEDLVISSKGMTYFYLENKGVLVSLKAWDGEIEPIGELTEVWIQAKGIPPKWSDWVTFQQLASTLGRITGIDWDTLFSSYFEVARIQVAVKDPNRIPKQRVMEFDKKIYAINIKAEGYEQVEDDYDPDNRFDDLDDGDDGSSKEDKDHRSNDGDHETPGSNKDNNEGDTKGKMDKPGSRNSNSKGSRTVASWDNLFREMNLIDNLSTEVKGLSNASLLREMEMIESDDEALDEEMIVMGAEDVPEQGDAEMIGLPEDWIYQAENNQRAEEEQKNETMDLKQEGKGKTSKHDKWGPVIAERKSKRNLEDGRTVMEKAQDFKAKHNLETKGNGGNNAQMEPVTPLPSKGDLQLGVNSEELDKECYLEVSMCDPVEGGRPAHTMEAIGAFRPAESTGDIYWLDKGTSSKTWENHFELRHLGDDEELVMPVYTKDMTIRGRIYSDTNINRDFAKRRQRNCPEGFGRSDSNLEPIDEETLLTFDNAYYSNLLDQRGLLRSDQALFSGQSQFGDALVRQYSSNLSLFTSDFVNAMIKMGNISPLTGSAREIRANCRVRGEASKTDLSAPTPAPKASKADLSAPAPAPEASKADLSAPAPAPEASKADLSAPAPAPEASKADLSAPAPTPKASKADLSAPAPAPEATKADLSVPAPTPEASKADLSAPAPAPEATKADLSVPAPEASKANLTAPAPAPEP</sequence>
<evidence type="ECO:0000313" key="7">
    <source>
        <dbReference type="EMBL" id="TVU33219.1"/>
    </source>
</evidence>
<dbReference type="GO" id="GO:0006979">
    <property type="term" value="P:response to oxidative stress"/>
    <property type="evidence" value="ECO:0007669"/>
    <property type="project" value="InterPro"/>
</dbReference>
<dbReference type="Gene3D" id="1.10.420.10">
    <property type="entry name" value="Peroxidase, domain 2"/>
    <property type="match status" value="1"/>
</dbReference>
<keyword evidence="2" id="KW-0862">Zinc</keyword>
<dbReference type="GO" id="GO:0008270">
    <property type="term" value="F:zinc ion binding"/>
    <property type="evidence" value="ECO:0007669"/>
    <property type="project" value="UniProtKB-KW"/>
</dbReference>
<evidence type="ECO:0000259" key="5">
    <source>
        <dbReference type="PROSITE" id="PS50158"/>
    </source>
</evidence>
<feature type="domain" description="CCHC-type" evidence="5">
    <location>
        <begin position="28"/>
        <end position="43"/>
    </location>
</feature>
<comment type="similarity">
    <text evidence="3">Belongs to the peroxidase family.</text>
</comment>
<dbReference type="Proteomes" id="UP000324897">
    <property type="component" value="Chromosome 1"/>
</dbReference>
<comment type="caution">
    <text evidence="7">The sequence shown here is derived from an EMBL/GenBank/DDBJ whole genome shotgun (WGS) entry which is preliminary data.</text>
</comment>
<feature type="domain" description="Plant heme peroxidase family profile" evidence="6">
    <location>
        <begin position="584"/>
        <end position="704"/>
    </location>
</feature>
<proteinExistence type="inferred from homology"/>
<name>A0A5J9VAS2_9POAL</name>
<gene>
    <name evidence="7" type="ORF">EJB05_25009</name>
</gene>
<dbReference type="SUPFAM" id="SSF48113">
    <property type="entry name" value="Heme-dependent peroxidases"/>
    <property type="match status" value="1"/>
</dbReference>
<evidence type="ECO:0000256" key="4">
    <source>
        <dbReference type="SAM" id="MobiDB-lite"/>
    </source>
</evidence>
<evidence type="ECO:0000259" key="6">
    <source>
        <dbReference type="PROSITE" id="PS50873"/>
    </source>
</evidence>
<feature type="region of interest" description="Disordered" evidence="4">
    <location>
        <begin position="272"/>
        <end position="338"/>
    </location>
</feature>
<keyword evidence="1" id="KW-0106">Calcium</keyword>
<dbReference type="PROSITE" id="PS50158">
    <property type="entry name" value="ZF_CCHC"/>
    <property type="match status" value="1"/>
</dbReference>
<dbReference type="OrthoDB" id="2272416at2759"/>
<accession>A0A5J9VAS2</accession>
<dbReference type="InterPro" id="IPR010255">
    <property type="entry name" value="Haem_peroxidase_sf"/>
</dbReference>
<dbReference type="EMBL" id="RWGY01000011">
    <property type="protein sequence ID" value="TVU33219.1"/>
    <property type="molecule type" value="Genomic_DNA"/>
</dbReference>
<organism evidence="7 8">
    <name type="scientific">Eragrostis curvula</name>
    <name type="common">weeping love grass</name>
    <dbReference type="NCBI Taxonomy" id="38414"/>
    <lineage>
        <taxon>Eukaryota</taxon>
        <taxon>Viridiplantae</taxon>
        <taxon>Streptophyta</taxon>
        <taxon>Embryophyta</taxon>
        <taxon>Tracheophyta</taxon>
        <taxon>Spermatophyta</taxon>
        <taxon>Magnoliopsida</taxon>
        <taxon>Liliopsida</taxon>
        <taxon>Poales</taxon>
        <taxon>Poaceae</taxon>
        <taxon>PACMAD clade</taxon>
        <taxon>Chloridoideae</taxon>
        <taxon>Eragrostideae</taxon>
        <taxon>Eragrostidinae</taxon>
        <taxon>Eragrostis</taxon>
    </lineage>
</organism>
<dbReference type="PROSITE" id="PS50873">
    <property type="entry name" value="PEROXIDASE_4"/>
    <property type="match status" value="1"/>
</dbReference>
<evidence type="ECO:0008006" key="9">
    <source>
        <dbReference type="Google" id="ProtNLM"/>
    </source>
</evidence>
<keyword evidence="2" id="KW-0863">Zinc-finger</keyword>
<feature type="region of interest" description="Disordered" evidence="4">
    <location>
        <begin position="704"/>
        <end position="844"/>
    </location>
</feature>
<feature type="compositionally biased region" description="Basic and acidic residues" evidence="4">
    <location>
        <begin position="291"/>
        <end position="328"/>
    </location>
</feature>
<dbReference type="Gramene" id="TVU33219">
    <property type="protein sequence ID" value="TVU33219"/>
    <property type="gene ID" value="EJB05_25009"/>
</dbReference>
<evidence type="ECO:0000256" key="3">
    <source>
        <dbReference type="RuleBase" id="RU004241"/>
    </source>
</evidence>
<feature type="compositionally biased region" description="Polar residues" evidence="4">
    <location>
        <begin position="329"/>
        <end position="338"/>
    </location>
</feature>
<feature type="region of interest" description="Disordered" evidence="4">
    <location>
        <begin position="1"/>
        <end position="24"/>
    </location>
</feature>
<dbReference type="AlphaFoldDB" id="A0A5J9VAS2"/>
<evidence type="ECO:0000256" key="2">
    <source>
        <dbReference type="PROSITE-ProRule" id="PRU00047"/>
    </source>
</evidence>
<dbReference type="GO" id="GO:0020037">
    <property type="term" value="F:heme binding"/>
    <property type="evidence" value="ECO:0007669"/>
    <property type="project" value="InterPro"/>
</dbReference>